<dbReference type="PANTHER" id="PTHR42829">
    <property type="entry name" value="NADH-UBIQUINONE OXIDOREDUCTASE CHAIN 5"/>
    <property type="match status" value="1"/>
</dbReference>
<dbReference type="InterPro" id="IPR001516">
    <property type="entry name" value="Proton_antipo_N"/>
</dbReference>
<dbReference type="GO" id="GO:0016020">
    <property type="term" value="C:membrane"/>
    <property type="evidence" value="ECO:0007669"/>
    <property type="project" value="UniProtKB-SubCell"/>
</dbReference>
<evidence type="ECO:0000259" key="6">
    <source>
        <dbReference type="Pfam" id="PF00361"/>
    </source>
</evidence>
<dbReference type="GO" id="GO:0042773">
    <property type="term" value="P:ATP synthesis coupled electron transport"/>
    <property type="evidence" value="ECO:0007669"/>
    <property type="project" value="InterPro"/>
</dbReference>
<keyword evidence="3 5" id="KW-1133">Transmembrane helix</keyword>
<evidence type="ECO:0000256" key="3">
    <source>
        <dbReference type="ARBA" id="ARBA00022989"/>
    </source>
</evidence>
<proteinExistence type="predicted"/>
<dbReference type="GO" id="GO:0003954">
    <property type="term" value="F:NADH dehydrogenase activity"/>
    <property type="evidence" value="ECO:0007669"/>
    <property type="project" value="TreeGrafter"/>
</dbReference>
<feature type="non-terminal residue" evidence="8">
    <location>
        <position position="252"/>
    </location>
</feature>
<keyword evidence="2 5" id="KW-0812">Transmembrane</keyword>
<dbReference type="GO" id="GO:0008137">
    <property type="term" value="F:NADH dehydrogenase (ubiquinone) activity"/>
    <property type="evidence" value="ECO:0007669"/>
    <property type="project" value="InterPro"/>
</dbReference>
<feature type="transmembrane region" description="Helical" evidence="5">
    <location>
        <begin position="147"/>
        <end position="168"/>
    </location>
</feature>
<dbReference type="Pfam" id="PF00361">
    <property type="entry name" value="Proton_antipo_M"/>
    <property type="match status" value="1"/>
</dbReference>
<evidence type="ECO:0000256" key="2">
    <source>
        <dbReference type="ARBA" id="ARBA00022692"/>
    </source>
</evidence>
<sequence>ALSIGAILVSFCLSLSLLTKGITKPPAEDITWLSIGSGPALKLSIGYVLDKLSLQMLLVVTGVGSLIHIFSWGYMREDKAVPRYFACLSLFTFSMLGIVLANNLFMMFIFWELVGVSSYLLIGHWFHRDAAADAAKKAFITNRIGDFGFLLGIIIVWSALGTFNFAFIEAKHSELGALGTLAGLLLFCGAVGKSAQFPLHVWLPDAMEGPTPVSALIHAATMVAAGVYMLCRLDFIFTTDALTIIAWIGGIT</sequence>
<name>A0A383ACG0_9ZZZZ</name>
<feature type="domain" description="NADH-Ubiquinone oxidoreductase (complex I) chain 5 N-terminal" evidence="7">
    <location>
        <begin position="32"/>
        <end position="85"/>
    </location>
</feature>
<evidence type="ECO:0000256" key="5">
    <source>
        <dbReference type="SAM" id="Phobius"/>
    </source>
</evidence>
<feature type="domain" description="NADH:quinone oxidoreductase/Mrp antiporter transmembrane" evidence="6">
    <location>
        <begin position="101"/>
        <end position="252"/>
    </location>
</feature>
<comment type="subcellular location">
    <subcellularLocation>
        <location evidence="1">Membrane</location>
        <topology evidence="1">Multi-pass membrane protein</topology>
    </subcellularLocation>
</comment>
<evidence type="ECO:0008006" key="9">
    <source>
        <dbReference type="Google" id="ProtNLM"/>
    </source>
</evidence>
<feature type="non-terminal residue" evidence="8">
    <location>
        <position position="1"/>
    </location>
</feature>
<dbReference type="PANTHER" id="PTHR42829:SF2">
    <property type="entry name" value="NADH-UBIQUINONE OXIDOREDUCTASE CHAIN 5"/>
    <property type="match status" value="1"/>
</dbReference>
<protein>
    <recommendedName>
        <fullName evidence="9">NADH-quinone oxidoreductase subunit L</fullName>
    </recommendedName>
</protein>
<feature type="transmembrane region" description="Helical" evidence="5">
    <location>
        <begin position="175"/>
        <end position="192"/>
    </location>
</feature>
<dbReference type="Pfam" id="PF00662">
    <property type="entry name" value="Proton_antipo_N"/>
    <property type="match status" value="1"/>
</dbReference>
<feature type="transmembrane region" description="Helical" evidence="5">
    <location>
        <begin position="56"/>
        <end position="75"/>
    </location>
</feature>
<dbReference type="GO" id="GO:0015990">
    <property type="term" value="P:electron transport coupled proton transport"/>
    <property type="evidence" value="ECO:0007669"/>
    <property type="project" value="TreeGrafter"/>
</dbReference>
<dbReference type="EMBL" id="UINC01191100">
    <property type="protein sequence ID" value="SVE05566.1"/>
    <property type="molecule type" value="Genomic_DNA"/>
</dbReference>
<organism evidence="8">
    <name type="scientific">marine metagenome</name>
    <dbReference type="NCBI Taxonomy" id="408172"/>
    <lineage>
        <taxon>unclassified sequences</taxon>
        <taxon>metagenomes</taxon>
        <taxon>ecological metagenomes</taxon>
    </lineage>
</organism>
<evidence type="ECO:0000259" key="7">
    <source>
        <dbReference type="Pfam" id="PF00662"/>
    </source>
</evidence>
<evidence type="ECO:0000256" key="1">
    <source>
        <dbReference type="ARBA" id="ARBA00004141"/>
    </source>
</evidence>
<accession>A0A383ACG0</accession>
<feature type="transmembrane region" description="Helical" evidence="5">
    <location>
        <begin position="212"/>
        <end position="231"/>
    </location>
</feature>
<evidence type="ECO:0000313" key="8">
    <source>
        <dbReference type="EMBL" id="SVE05566.1"/>
    </source>
</evidence>
<evidence type="ECO:0000256" key="4">
    <source>
        <dbReference type="ARBA" id="ARBA00023136"/>
    </source>
</evidence>
<dbReference type="AlphaFoldDB" id="A0A383ACG0"/>
<keyword evidence="4 5" id="KW-0472">Membrane</keyword>
<dbReference type="InterPro" id="IPR003945">
    <property type="entry name" value="NU5C-like"/>
</dbReference>
<gene>
    <name evidence="8" type="ORF">METZ01_LOCUS458420</name>
</gene>
<reference evidence="8" key="1">
    <citation type="submission" date="2018-05" db="EMBL/GenBank/DDBJ databases">
        <authorList>
            <person name="Lanie J.A."/>
            <person name="Ng W.-L."/>
            <person name="Kazmierczak K.M."/>
            <person name="Andrzejewski T.M."/>
            <person name="Davidsen T.M."/>
            <person name="Wayne K.J."/>
            <person name="Tettelin H."/>
            <person name="Glass J.I."/>
            <person name="Rusch D."/>
            <person name="Podicherti R."/>
            <person name="Tsui H.-C.T."/>
            <person name="Winkler M.E."/>
        </authorList>
    </citation>
    <scope>NUCLEOTIDE SEQUENCE</scope>
</reference>
<dbReference type="PRINTS" id="PR01434">
    <property type="entry name" value="NADHDHGNASE5"/>
</dbReference>
<feature type="transmembrane region" description="Helical" evidence="5">
    <location>
        <begin position="81"/>
        <end position="101"/>
    </location>
</feature>
<dbReference type="InterPro" id="IPR001750">
    <property type="entry name" value="ND/Mrp_TM"/>
</dbReference>